<evidence type="ECO:0000313" key="5">
    <source>
        <dbReference type="EMBL" id="SHD78097.1"/>
    </source>
</evidence>
<name>M1ZIN3_9FIRM</name>
<reference evidence="5 6" key="1">
    <citation type="submission" date="2016-11" db="EMBL/GenBank/DDBJ databases">
        <authorList>
            <person name="Manzoor S."/>
        </authorList>
    </citation>
    <scope>NUCLEOTIDE SEQUENCE [LARGE SCALE GENOMIC DNA]</scope>
    <source>
        <strain evidence="5">Clostridium ultunense strain Esp</strain>
    </source>
</reference>
<dbReference type="PANTHER" id="PTHR33397">
    <property type="entry name" value="UPF0331 PROTEIN YUTE"/>
    <property type="match status" value="1"/>
</dbReference>
<evidence type="ECO:0008006" key="7">
    <source>
        <dbReference type="Google" id="ProtNLM"/>
    </source>
</evidence>
<protein>
    <recommendedName>
        <fullName evidence="7">DUF86 domain-containing protein</fullName>
    </recommendedName>
</protein>
<proteinExistence type="inferred from homology"/>
<evidence type="ECO:0000256" key="4">
    <source>
        <dbReference type="ARBA" id="ARBA00024207"/>
    </source>
</evidence>
<organism evidence="5 6">
    <name type="scientific">[Clostridium] ultunense Esp</name>
    <dbReference type="NCBI Taxonomy" id="1288971"/>
    <lineage>
        <taxon>Bacteria</taxon>
        <taxon>Bacillati</taxon>
        <taxon>Bacillota</taxon>
        <taxon>Tissierellia</taxon>
        <taxon>Tissierellales</taxon>
        <taxon>Tepidimicrobiaceae</taxon>
        <taxon>Schnuerera</taxon>
    </lineage>
</organism>
<dbReference type="PANTHER" id="PTHR33397:SF5">
    <property type="entry name" value="RNASE YUTE-RELATED"/>
    <property type="match status" value="1"/>
</dbReference>
<dbReference type="InterPro" id="IPR052379">
    <property type="entry name" value="Type_VII_TA_RNase"/>
</dbReference>
<accession>M1ZIN3</accession>
<keyword evidence="2" id="KW-0540">Nuclease</keyword>
<dbReference type="Proteomes" id="UP000245423">
    <property type="component" value="Chromosome 1"/>
</dbReference>
<dbReference type="GO" id="GO:0110001">
    <property type="term" value="C:toxin-antitoxin complex"/>
    <property type="evidence" value="ECO:0007669"/>
    <property type="project" value="InterPro"/>
</dbReference>
<evidence type="ECO:0000256" key="1">
    <source>
        <dbReference type="ARBA" id="ARBA00022649"/>
    </source>
</evidence>
<dbReference type="InterPro" id="IPR008201">
    <property type="entry name" value="HepT-like"/>
</dbReference>
<gene>
    <name evidence="5" type="ORF">CUESP1_2764</name>
</gene>
<dbReference type="GO" id="GO:0016787">
    <property type="term" value="F:hydrolase activity"/>
    <property type="evidence" value="ECO:0007669"/>
    <property type="project" value="UniProtKB-KW"/>
</dbReference>
<evidence type="ECO:0000256" key="3">
    <source>
        <dbReference type="ARBA" id="ARBA00022801"/>
    </source>
</evidence>
<dbReference type="Pfam" id="PF01934">
    <property type="entry name" value="HepT-like"/>
    <property type="match status" value="1"/>
</dbReference>
<keyword evidence="1" id="KW-1277">Toxin-antitoxin system</keyword>
<dbReference type="GO" id="GO:0004540">
    <property type="term" value="F:RNA nuclease activity"/>
    <property type="evidence" value="ECO:0007669"/>
    <property type="project" value="InterPro"/>
</dbReference>
<evidence type="ECO:0000256" key="2">
    <source>
        <dbReference type="ARBA" id="ARBA00022722"/>
    </source>
</evidence>
<dbReference type="NCBIfam" id="NF047751">
    <property type="entry name" value="HepT_toxin"/>
    <property type="match status" value="1"/>
</dbReference>
<sequence>MVNIEVIKQRLNQLSTSINKIERFKEISLEEFLKDDIIQDVVEYNLFIAINMMIDIATHIVVDNNMGSPETLGEAFNILNKEKHLNDEETKVYRNMVGLRNILSHEYINIDKKIIYSILKNNLIDIKKFVIFVNDNFI</sequence>
<keyword evidence="6" id="KW-1185">Reference proteome</keyword>
<dbReference type="EMBL" id="LT669839">
    <property type="protein sequence ID" value="SHD78097.1"/>
    <property type="molecule type" value="Genomic_DNA"/>
</dbReference>
<dbReference type="Gene3D" id="1.20.120.580">
    <property type="entry name" value="bsu32300-like"/>
    <property type="match status" value="1"/>
</dbReference>
<evidence type="ECO:0000313" key="6">
    <source>
        <dbReference type="Proteomes" id="UP000245423"/>
    </source>
</evidence>
<dbReference type="InterPro" id="IPR037038">
    <property type="entry name" value="HepT-like_sf"/>
</dbReference>
<dbReference type="HOGENOM" id="CLU_142825_3_2_9"/>
<keyword evidence="3" id="KW-0378">Hydrolase</keyword>
<comment type="similarity">
    <text evidence="4">Belongs to the HepT RNase toxin family.</text>
</comment>
<dbReference type="AlphaFoldDB" id="M1ZIN3"/>
<dbReference type="SUPFAM" id="SSF81593">
    <property type="entry name" value="Nucleotidyltransferase substrate binding subunit/domain"/>
    <property type="match status" value="1"/>
</dbReference>
<dbReference type="OrthoDB" id="9796612at2"/>
<dbReference type="RefSeq" id="WP_005583575.1">
    <property type="nucleotide sequence ID" value="NZ_LT669839.1"/>
</dbReference>